<accession>A0ABX6SXZ9</accession>
<sequence>MGHPPPRLRQPGWRRGIRVTEPSWRRGAGIAAILLLILFWAILVASLSSFVGRWPILLQSLFYLVMGIAWIAPLRPLIRWSQTGHWRANPKPRN</sequence>
<evidence type="ECO:0000256" key="1">
    <source>
        <dbReference type="SAM" id="Phobius"/>
    </source>
</evidence>
<proteinExistence type="predicted"/>
<protein>
    <submittedName>
        <fullName evidence="2">DUF2842 domain-containing protein</fullName>
    </submittedName>
</protein>
<feature type="transmembrane region" description="Helical" evidence="1">
    <location>
        <begin position="56"/>
        <end position="78"/>
    </location>
</feature>
<keyword evidence="1" id="KW-1133">Transmembrane helix</keyword>
<evidence type="ECO:0000313" key="3">
    <source>
        <dbReference type="Proteomes" id="UP000516134"/>
    </source>
</evidence>
<keyword evidence="1" id="KW-0812">Transmembrane</keyword>
<dbReference type="InterPro" id="IPR021265">
    <property type="entry name" value="DUF2842"/>
</dbReference>
<keyword evidence="3" id="KW-1185">Reference proteome</keyword>
<evidence type="ECO:0000313" key="2">
    <source>
        <dbReference type="EMBL" id="QNP42457.1"/>
    </source>
</evidence>
<gene>
    <name evidence="2" type="ORF">H9L15_09180</name>
</gene>
<feature type="transmembrane region" description="Helical" evidence="1">
    <location>
        <begin position="28"/>
        <end position="50"/>
    </location>
</feature>
<name>A0ABX6SXZ9_9SPHN</name>
<reference evidence="2 3" key="1">
    <citation type="submission" date="2020-08" db="EMBL/GenBank/DDBJ databases">
        <title>Genome sequence of Sphingomonas daechungensis KACC 18115T.</title>
        <authorList>
            <person name="Hyun D.-W."/>
            <person name="Bae J.-W."/>
        </authorList>
    </citation>
    <scope>NUCLEOTIDE SEQUENCE [LARGE SCALE GENOMIC DNA]</scope>
    <source>
        <strain evidence="2 3">KACC 18115</strain>
    </source>
</reference>
<keyword evidence="1" id="KW-0472">Membrane</keyword>
<dbReference type="EMBL" id="CP060780">
    <property type="protein sequence ID" value="QNP42457.1"/>
    <property type="molecule type" value="Genomic_DNA"/>
</dbReference>
<organism evidence="2 3">
    <name type="scientific">Sphingomonas daechungensis</name>
    <dbReference type="NCBI Taxonomy" id="1176646"/>
    <lineage>
        <taxon>Bacteria</taxon>
        <taxon>Pseudomonadati</taxon>
        <taxon>Pseudomonadota</taxon>
        <taxon>Alphaproteobacteria</taxon>
        <taxon>Sphingomonadales</taxon>
        <taxon>Sphingomonadaceae</taxon>
        <taxon>Sphingomonas</taxon>
    </lineage>
</organism>
<dbReference type="Proteomes" id="UP000516134">
    <property type="component" value="Chromosome"/>
</dbReference>
<dbReference type="Pfam" id="PF11003">
    <property type="entry name" value="DUF2842"/>
    <property type="match status" value="1"/>
</dbReference>